<keyword evidence="4" id="KW-1185">Reference proteome</keyword>
<gene>
    <name evidence="3" type="ORF">EST38_g7010</name>
</gene>
<accession>A0A4Q2DGP9</accession>
<evidence type="ECO:0000256" key="1">
    <source>
        <dbReference type="ARBA" id="ARBA00022737"/>
    </source>
</evidence>
<evidence type="ECO:0000313" key="3">
    <source>
        <dbReference type="EMBL" id="RXW18849.1"/>
    </source>
</evidence>
<dbReference type="Pfam" id="PF24883">
    <property type="entry name" value="NPHP3_N"/>
    <property type="match status" value="1"/>
</dbReference>
<dbReference type="AlphaFoldDB" id="A0A4Q2DGP9"/>
<feature type="domain" description="Nephrocystin 3-like N-terminal" evidence="2">
    <location>
        <begin position="74"/>
        <end position="200"/>
    </location>
</feature>
<dbReference type="InterPro" id="IPR027417">
    <property type="entry name" value="P-loop_NTPase"/>
</dbReference>
<dbReference type="SUPFAM" id="SSF52540">
    <property type="entry name" value="P-loop containing nucleoside triphosphate hydrolases"/>
    <property type="match status" value="1"/>
</dbReference>
<comment type="caution">
    <text evidence="3">The sequence shown here is derived from an EMBL/GenBank/DDBJ whole genome shotgun (WGS) entry which is preliminary data.</text>
</comment>
<dbReference type="EMBL" id="SDEE01000237">
    <property type="protein sequence ID" value="RXW18849.1"/>
    <property type="molecule type" value="Genomic_DNA"/>
</dbReference>
<dbReference type="PANTHER" id="PTHR10039:SF14">
    <property type="entry name" value="NACHT DOMAIN-CONTAINING PROTEIN"/>
    <property type="match status" value="1"/>
</dbReference>
<evidence type="ECO:0000313" key="4">
    <source>
        <dbReference type="Proteomes" id="UP000290288"/>
    </source>
</evidence>
<proteinExistence type="predicted"/>
<sequence length="800" mass="90001">MARILDRAQDFRIDNFQVFNGHPSASPLEKLEALIAPEALYDSAERCDAPKCHPETRVALQDDLYGWIEHGDAQNPCKMNWVTGPAGTGKTAVMGSLTERCKKNGFPVASFFFSSTGSIGRRTKTAFVTTIAHQLAQYRQDLKDAVAAAIEADSIVFKKNLHVQMETLILEPLRAVANSSNGGLRGLIIVDGVDECEVERSHDTTNTGSRVKPTPARTNAQDQLEILQVLLKALLDPAFPFRILIASRPERVFREFFDPQNSAVSFARKLDLHEEYNAEADIYFFLQAQFSLIRRRYNLPSSWPPRGAIQTLVKNASGQFVYAATVVRFLDMGHREPPKALLDAILTMKATRETASNPFEQLDALYTHILESSPDPPLSVQWIRAIDAIRNAPLISDTLRAASNINLLLQTDPGSSEAEHLLGNLHSLIQVPSPNKQATTQYSFYHKSLLDFLNNRGRCGQLHQHEKVMVFLWDRFNRACTSPLQEISRHSDRAGLRGVIIIDGLDECEAEQYHDTTRTGLRGKFARENAQGQLEILQVLQAASSDPYFPFRILIASRPERVFREFVDPENNSTAFAHKLDLNEDYNANADIALFLEAQFNLLRRRYRFSSSWPPPGTIQTLVEKVSGQFIYATTVLRFLDKGHREPLKALLEAILEMEAARKTTSSPLEQRDALYMHILESSPDALLSMQWNQAIRWCSTCALISIRELSVASNVTQLLQTDPESNEAEHLLGNLHSLIQIPPPNDQVTIRYEIYHQSLIDFLNDSDRCGKLISNFGRIWHVVAATIREGCLLITKCTI</sequence>
<dbReference type="Gene3D" id="3.40.50.300">
    <property type="entry name" value="P-loop containing nucleotide triphosphate hydrolases"/>
    <property type="match status" value="1"/>
</dbReference>
<dbReference type="STRING" id="2316362.A0A4Q2DGP9"/>
<organism evidence="3 4">
    <name type="scientific">Candolleomyces aberdarensis</name>
    <dbReference type="NCBI Taxonomy" id="2316362"/>
    <lineage>
        <taxon>Eukaryota</taxon>
        <taxon>Fungi</taxon>
        <taxon>Dikarya</taxon>
        <taxon>Basidiomycota</taxon>
        <taxon>Agaricomycotina</taxon>
        <taxon>Agaricomycetes</taxon>
        <taxon>Agaricomycetidae</taxon>
        <taxon>Agaricales</taxon>
        <taxon>Agaricineae</taxon>
        <taxon>Psathyrellaceae</taxon>
        <taxon>Candolleomyces</taxon>
    </lineage>
</organism>
<dbReference type="InterPro" id="IPR056884">
    <property type="entry name" value="NPHP3-like_N"/>
</dbReference>
<dbReference type="PANTHER" id="PTHR10039">
    <property type="entry name" value="AMELOGENIN"/>
    <property type="match status" value="1"/>
</dbReference>
<evidence type="ECO:0000259" key="2">
    <source>
        <dbReference type="Pfam" id="PF24883"/>
    </source>
</evidence>
<dbReference type="Proteomes" id="UP000290288">
    <property type="component" value="Unassembled WGS sequence"/>
</dbReference>
<keyword evidence="1" id="KW-0677">Repeat</keyword>
<name>A0A4Q2DGP9_9AGAR</name>
<protein>
    <recommendedName>
        <fullName evidence="2">Nephrocystin 3-like N-terminal domain-containing protein</fullName>
    </recommendedName>
</protein>
<dbReference type="OrthoDB" id="163438at2759"/>
<reference evidence="3 4" key="1">
    <citation type="submission" date="2019-01" db="EMBL/GenBank/DDBJ databases">
        <title>Draft genome sequence of Psathyrella aberdarensis IHI B618.</title>
        <authorList>
            <person name="Buettner E."/>
            <person name="Kellner H."/>
        </authorList>
    </citation>
    <scope>NUCLEOTIDE SEQUENCE [LARGE SCALE GENOMIC DNA]</scope>
    <source>
        <strain evidence="3 4">IHI B618</strain>
    </source>
</reference>